<dbReference type="Proteomes" id="UP000054408">
    <property type="component" value="Unassembled WGS sequence"/>
</dbReference>
<keyword evidence="6 11" id="KW-0999">Mitochondrion inner membrane</keyword>
<evidence type="ECO:0000256" key="7">
    <source>
        <dbReference type="ARBA" id="ARBA00022982"/>
    </source>
</evidence>
<evidence type="ECO:0000256" key="6">
    <source>
        <dbReference type="ARBA" id="ARBA00022792"/>
    </source>
</evidence>
<evidence type="ECO:0000256" key="8">
    <source>
        <dbReference type="ARBA" id="ARBA00022989"/>
    </source>
</evidence>
<evidence type="ECO:0000256" key="4">
    <source>
        <dbReference type="ARBA" id="ARBA00022660"/>
    </source>
</evidence>
<dbReference type="Gene3D" id="1.20.5.260">
    <property type="entry name" value="Cytochrome b-c1 complex subunit 9"/>
    <property type="match status" value="1"/>
</dbReference>
<proteinExistence type="inferred from homology"/>
<evidence type="ECO:0000256" key="11">
    <source>
        <dbReference type="RuleBase" id="RU368056"/>
    </source>
</evidence>
<evidence type="ECO:0000256" key="5">
    <source>
        <dbReference type="ARBA" id="ARBA00022692"/>
    </source>
</evidence>
<keyword evidence="9 11" id="KW-0496">Mitochondrion</keyword>
<dbReference type="Pfam" id="PF05365">
    <property type="entry name" value="UCR_UQCRX_QCR9"/>
    <property type="match status" value="1"/>
</dbReference>
<dbReference type="EMBL" id="GL349480">
    <property type="protein sequence ID" value="KNC53253.1"/>
    <property type="molecule type" value="Genomic_DNA"/>
</dbReference>
<dbReference type="GeneID" id="25567361"/>
<comment type="subcellular location">
    <subcellularLocation>
        <location evidence="1 11">Mitochondrion inner membrane</location>
        <topology evidence="1 11">Single-pass membrane protein</topology>
    </subcellularLocation>
</comment>
<keyword evidence="13" id="KW-1185">Reference proteome</keyword>
<keyword evidence="10 11" id="KW-0472">Membrane</keyword>
<reference evidence="12 13" key="1">
    <citation type="submission" date="2010-05" db="EMBL/GenBank/DDBJ databases">
        <title>The Genome Sequence of Thecamonas trahens ATCC 50062.</title>
        <authorList>
            <consortium name="The Broad Institute Genome Sequencing Platform"/>
            <person name="Russ C."/>
            <person name="Cuomo C."/>
            <person name="Shea T."/>
            <person name="Young S.K."/>
            <person name="Zeng Q."/>
            <person name="Koehrsen M."/>
            <person name="Haas B."/>
            <person name="Borodovsky M."/>
            <person name="Guigo R."/>
            <person name="Alvarado L."/>
            <person name="Berlin A."/>
            <person name="Bochicchio J."/>
            <person name="Borenstein D."/>
            <person name="Chapman S."/>
            <person name="Chen Z."/>
            <person name="Freedman E."/>
            <person name="Gellesch M."/>
            <person name="Goldberg J."/>
            <person name="Griggs A."/>
            <person name="Gujja S."/>
            <person name="Heilman E."/>
            <person name="Heiman D."/>
            <person name="Hepburn T."/>
            <person name="Howarth C."/>
            <person name="Jen D."/>
            <person name="Larson L."/>
            <person name="Mehta T."/>
            <person name="Park D."/>
            <person name="Pearson M."/>
            <person name="Roberts A."/>
            <person name="Saif S."/>
            <person name="Shenoy N."/>
            <person name="Sisk P."/>
            <person name="Stolte C."/>
            <person name="Sykes S."/>
            <person name="Thomson T."/>
            <person name="Walk T."/>
            <person name="White J."/>
            <person name="Yandava C."/>
            <person name="Burger G."/>
            <person name="Gray M.W."/>
            <person name="Holland P.W.H."/>
            <person name="King N."/>
            <person name="Lang F.B.F."/>
            <person name="Roger A.J."/>
            <person name="Ruiz-Trillo I."/>
            <person name="Lander E."/>
            <person name="Nusbaum C."/>
        </authorList>
    </citation>
    <scope>NUCLEOTIDE SEQUENCE [LARGE SCALE GENOMIC DNA]</scope>
    <source>
        <strain evidence="12 13">ATCC 50062</strain>
    </source>
</reference>
<evidence type="ECO:0000256" key="9">
    <source>
        <dbReference type="ARBA" id="ARBA00023128"/>
    </source>
</evidence>
<keyword evidence="4 11" id="KW-0679">Respiratory chain</keyword>
<name>A0A0L0DPA2_THETB</name>
<keyword evidence="5 11" id="KW-0812">Transmembrane</keyword>
<dbReference type="AlphaFoldDB" id="A0A0L0DPA2"/>
<dbReference type="InterPro" id="IPR036656">
    <property type="entry name" value="QCR9_sf"/>
</dbReference>
<sequence>MDPKLASTVYRTLLKRTSTFAVLIAGGAIATEMVLGNVIDGFYWGKNKDRLFENIPAIRQQREEAAE</sequence>
<gene>
    <name evidence="12" type="ORF">AMSG_08741</name>
</gene>
<protein>
    <recommendedName>
        <fullName evidence="11">Complex III subunit 9</fullName>
    </recommendedName>
</protein>
<dbReference type="InterPro" id="IPR008027">
    <property type="entry name" value="QCR9"/>
</dbReference>
<evidence type="ECO:0000256" key="1">
    <source>
        <dbReference type="ARBA" id="ARBA00004434"/>
    </source>
</evidence>
<dbReference type="GO" id="GO:0006122">
    <property type="term" value="P:mitochondrial electron transport, ubiquinol to cytochrome c"/>
    <property type="evidence" value="ECO:0007669"/>
    <property type="project" value="UniProtKB-UniRule"/>
</dbReference>
<dbReference type="GO" id="GO:0045275">
    <property type="term" value="C:respiratory chain complex III"/>
    <property type="evidence" value="ECO:0007669"/>
    <property type="project" value="UniProtKB-UniRule"/>
</dbReference>
<keyword evidence="7 11" id="KW-0249">Electron transport</keyword>
<feature type="transmembrane region" description="Helical" evidence="11">
    <location>
        <begin position="20"/>
        <end position="44"/>
    </location>
</feature>
<dbReference type="OrthoDB" id="44067at2759"/>
<dbReference type="SUPFAM" id="SSF81514">
    <property type="entry name" value="Subunit X (non-heme 7 kDa protein) of cytochrome bc1 complex (Ubiquinol-cytochrome c reductase)"/>
    <property type="match status" value="1"/>
</dbReference>
<keyword evidence="8 11" id="KW-1133">Transmembrane helix</keyword>
<evidence type="ECO:0000313" key="12">
    <source>
        <dbReference type="EMBL" id="KNC53253.1"/>
    </source>
</evidence>
<accession>A0A0L0DPA2</accession>
<comment type="similarity">
    <text evidence="2 11">Belongs to the UQCR10/QCR9 family.</text>
</comment>
<evidence type="ECO:0000313" key="13">
    <source>
        <dbReference type="Proteomes" id="UP000054408"/>
    </source>
</evidence>
<organism evidence="12 13">
    <name type="scientific">Thecamonas trahens ATCC 50062</name>
    <dbReference type="NCBI Taxonomy" id="461836"/>
    <lineage>
        <taxon>Eukaryota</taxon>
        <taxon>Apusozoa</taxon>
        <taxon>Apusomonadida</taxon>
        <taxon>Apusomonadidae</taxon>
        <taxon>Thecamonas</taxon>
    </lineage>
</organism>
<comment type="subunit">
    <text evidence="11">Component of the ubiquinol-cytochrome c oxidoreductase (cytochrome b-c1 complex, complex III, CIII), a multisubunit enzyme composed of 3 respiratory subunits cytochrome b, cytochrome c1 and Rieske protein, 2 core protein subunits, and additional low-molecular weight protein subunits.</text>
</comment>
<dbReference type="RefSeq" id="XP_013754517.1">
    <property type="nucleotide sequence ID" value="XM_013899063.1"/>
</dbReference>
<evidence type="ECO:0000256" key="2">
    <source>
        <dbReference type="ARBA" id="ARBA00007856"/>
    </source>
</evidence>
<evidence type="ECO:0000256" key="10">
    <source>
        <dbReference type="ARBA" id="ARBA00023136"/>
    </source>
</evidence>
<dbReference type="GO" id="GO:0005743">
    <property type="term" value="C:mitochondrial inner membrane"/>
    <property type="evidence" value="ECO:0007669"/>
    <property type="project" value="UniProtKB-SubCell"/>
</dbReference>
<keyword evidence="3 11" id="KW-0813">Transport</keyword>
<comment type="function">
    <text evidence="11">Component of the ubiquinol-cytochrome c oxidoreductase, a multisubunit transmembrane complex that is part of the mitochondrial electron transport chain which drives oxidative phosphorylation. The complex plays an important role in the uptake of multiple carbon sources present in different host niches.</text>
</comment>
<evidence type="ECO:0000256" key="3">
    <source>
        <dbReference type="ARBA" id="ARBA00022448"/>
    </source>
</evidence>